<reference evidence="3 4" key="1">
    <citation type="journal article" date="2023" name="Genes (Basel)">
        <title>Chromosome-Level Genome Assembly and Circadian Gene Repertoire of the Patagonia Blennie Eleginops maclovinus-The Closest Ancestral Proxy of Antarctic Cryonotothenioids.</title>
        <authorList>
            <person name="Cheng C.C."/>
            <person name="Rivera-Colon A.G."/>
            <person name="Minhas B.F."/>
            <person name="Wilson L."/>
            <person name="Rayamajhi N."/>
            <person name="Vargas-Chacoff L."/>
            <person name="Catchen J.M."/>
        </authorList>
    </citation>
    <scope>NUCLEOTIDE SEQUENCE [LARGE SCALE GENOMIC DNA]</scope>
    <source>
        <strain evidence="3">JMC-PN-2008</strain>
    </source>
</reference>
<feature type="region of interest" description="Disordered" evidence="1">
    <location>
        <begin position="165"/>
        <end position="191"/>
    </location>
</feature>
<feature type="domain" description="HAT C-terminal dimerisation" evidence="2">
    <location>
        <begin position="37"/>
        <end position="105"/>
    </location>
</feature>
<gene>
    <name evidence="3" type="ORF">PBY51_003350</name>
</gene>
<keyword evidence="4" id="KW-1185">Reference proteome</keyword>
<dbReference type="InterPro" id="IPR008906">
    <property type="entry name" value="HATC_C_dom"/>
</dbReference>
<organism evidence="3 4">
    <name type="scientific">Eleginops maclovinus</name>
    <name type="common">Patagonian blennie</name>
    <name type="synonym">Eleginus maclovinus</name>
    <dbReference type="NCBI Taxonomy" id="56733"/>
    <lineage>
        <taxon>Eukaryota</taxon>
        <taxon>Metazoa</taxon>
        <taxon>Chordata</taxon>
        <taxon>Craniata</taxon>
        <taxon>Vertebrata</taxon>
        <taxon>Euteleostomi</taxon>
        <taxon>Actinopterygii</taxon>
        <taxon>Neopterygii</taxon>
        <taxon>Teleostei</taxon>
        <taxon>Neoteleostei</taxon>
        <taxon>Acanthomorphata</taxon>
        <taxon>Eupercaria</taxon>
        <taxon>Perciformes</taxon>
        <taxon>Notothenioidei</taxon>
        <taxon>Eleginopidae</taxon>
        <taxon>Eleginops</taxon>
    </lineage>
</organism>
<sequence length="206" mass="23473">MKRIYLRKLIHMMGHLLLTDQEILRFNVDQALPSFQHGEDVVKWWAVVFNTGKYPALCQAVKAALSIFHGALVESSFSVMGTIIDQRSTSMKISTLSAVQTVKDTLQTRNQTGVEMFRRDDLKFGEVDRRLCSNISAAGTRDKAQRQENQLVIRERRVEFGCQPSTSAASNRAEVVKNDSGARKRHIAKQRKRALERLVQAKRMKK</sequence>
<evidence type="ECO:0000313" key="3">
    <source>
        <dbReference type="EMBL" id="KAK5859269.1"/>
    </source>
</evidence>
<reference evidence="3 4" key="2">
    <citation type="journal article" date="2023" name="Mol. Biol. Evol.">
        <title>Genomics of Secondarily Temperate Adaptation in the Only Non-Antarctic Icefish.</title>
        <authorList>
            <person name="Rivera-Colon A.G."/>
            <person name="Rayamajhi N."/>
            <person name="Minhas B.F."/>
            <person name="Madrigal G."/>
            <person name="Bilyk K.T."/>
            <person name="Yoon V."/>
            <person name="Hune M."/>
            <person name="Gregory S."/>
            <person name="Cheng C.H.C."/>
            <person name="Catchen J.M."/>
        </authorList>
    </citation>
    <scope>NUCLEOTIDE SEQUENCE [LARGE SCALE GENOMIC DNA]</scope>
    <source>
        <strain evidence="3">JMC-PN-2008</strain>
    </source>
</reference>
<evidence type="ECO:0000313" key="4">
    <source>
        <dbReference type="Proteomes" id="UP001346869"/>
    </source>
</evidence>
<accession>A0AAN7XES9</accession>
<dbReference type="AlphaFoldDB" id="A0AAN7XES9"/>
<dbReference type="GO" id="GO:0046983">
    <property type="term" value="F:protein dimerization activity"/>
    <property type="evidence" value="ECO:0007669"/>
    <property type="project" value="InterPro"/>
</dbReference>
<dbReference type="Proteomes" id="UP001346869">
    <property type="component" value="Unassembled WGS sequence"/>
</dbReference>
<evidence type="ECO:0000259" key="2">
    <source>
        <dbReference type="Pfam" id="PF05699"/>
    </source>
</evidence>
<proteinExistence type="predicted"/>
<comment type="caution">
    <text evidence="3">The sequence shown here is derived from an EMBL/GenBank/DDBJ whole genome shotgun (WGS) entry which is preliminary data.</text>
</comment>
<evidence type="ECO:0000256" key="1">
    <source>
        <dbReference type="SAM" id="MobiDB-lite"/>
    </source>
</evidence>
<protein>
    <recommendedName>
        <fullName evidence="2">HAT C-terminal dimerisation domain-containing protein</fullName>
    </recommendedName>
</protein>
<dbReference type="Pfam" id="PF05699">
    <property type="entry name" value="Dimer_Tnp_hAT"/>
    <property type="match status" value="1"/>
</dbReference>
<dbReference type="EMBL" id="JAUZQC010000015">
    <property type="protein sequence ID" value="KAK5859269.1"/>
    <property type="molecule type" value="Genomic_DNA"/>
</dbReference>
<name>A0AAN7XES9_ELEMC</name>